<evidence type="ECO:0000313" key="2">
    <source>
        <dbReference type="Proteomes" id="UP000507470"/>
    </source>
</evidence>
<evidence type="ECO:0008006" key="3">
    <source>
        <dbReference type="Google" id="ProtNLM"/>
    </source>
</evidence>
<name>A0A6J8EK52_MYTCO</name>
<dbReference type="InterPro" id="IPR036691">
    <property type="entry name" value="Endo/exonu/phosph_ase_sf"/>
</dbReference>
<dbReference type="OrthoDB" id="6090099at2759"/>
<sequence>MRGSCRLDSNTSKNKDEKLVDIIKENVSNYILRKVDREIEQLIRLKENINNSHTNTYNCDYHNYSSSTTNHSHHNEYHSNQQHSYHYPYYQHDNWSYYHHYYPDYNDYQEPRDNSNLITVQLEQETDKVNRKNINHSKRAKIQQAPLYITNISTYSHSTKSVHIRPNKDDTRFVEGQLIYYTDQSSTQKAKSDYFLYNNSAVDSREFLNILSFKCKNVNTCGILFNDVNKIADICLLQHVQETCYITPLPDGNERIQCIEIRGAESRLVISVYLPCKESTGSIEELQECIDLLNEIYATYKETHNILLGGDLNENAIHFTNSKRSKYLQEFMKEHNLVTKDLDPTFIHPNGYDSTCIDFFLYSKKYSSSIIKIIKLEDIPGNISDHYPIDSVARLKYNHLELMHNKDNKRICPTLKTNWDKIDTEQYKN</sequence>
<dbReference type="Proteomes" id="UP000507470">
    <property type="component" value="Unassembled WGS sequence"/>
</dbReference>
<dbReference type="SUPFAM" id="SSF56219">
    <property type="entry name" value="DNase I-like"/>
    <property type="match status" value="1"/>
</dbReference>
<protein>
    <recommendedName>
        <fullName evidence="3">Endonuclease/exonuclease/phosphatase domain-containing protein</fullName>
    </recommendedName>
</protein>
<gene>
    <name evidence="1" type="ORF">MCOR_53108</name>
</gene>
<organism evidence="1 2">
    <name type="scientific">Mytilus coruscus</name>
    <name type="common">Sea mussel</name>
    <dbReference type="NCBI Taxonomy" id="42192"/>
    <lineage>
        <taxon>Eukaryota</taxon>
        <taxon>Metazoa</taxon>
        <taxon>Spiralia</taxon>
        <taxon>Lophotrochozoa</taxon>
        <taxon>Mollusca</taxon>
        <taxon>Bivalvia</taxon>
        <taxon>Autobranchia</taxon>
        <taxon>Pteriomorphia</taxon>
        <taxon>Mytilida</taxon>
        <taxon>Mytiloidea</taxon>
        <taxon>Mytilidae</taxon>
        <taxon>Mytilinae</taxon>
        <taxon>Mytilus</taxon>
    </lineage>
</organism>
<reference evidence="1 2" key="1">
    <citation type="submission" date="2020-06" db="EMBL/GenBank/DDBJ databases">
        <authorList>
            <person name="Li R."/>
            <person name="Bekaert M."/>
        </authorList>
    </citation>
    <scope>NUCLEOTIDE SEQUENCE [LARGE SCALE GENOMIC DNA]</scope>
    <source>
        <strain evidence="2">wild</strain>
    </source>
</reference>
<dbReference type="AlphaFoldDB" id="A0A6J8EK52"/>
<dbReference type="Gene3D" id="3.60.10.10">
    <property type="entry name" value="Endonuclease/exonuclease/phosphatase"/>
    <property type="match status" value="1"/>
</dbReference>
<proteinExistence type="predicted"/>
<keyword evidence="2" id="KW-1185">Reference proteome</keyword>
<accession>A0A6J8EK52</accession>
<dbReference type="EMBL" id="CACVKT020009197">
    <property type="protein sequence ID" value="CAC5420930.1"/>
    <property type="molecule type" value="Genomic_DNA"/>
</dbReference>
<evidence type="ECO:0000313" key="1">
    <source>
        <dbReference type="EMBL" id="CAC5420930.1"/>
    </source>
</evidence>